<dbReference type="SUPFAM" id="SSF56176">
    <property type="entry name" value="FAD-binding/transporter-associated domain-like"/>
    <property type="match status" value="1"/>
</dbReference>
<dbReference type="CDD" id="cd04590">
    <property type="entry name" value="CBS_pair_CorC_HlyC_assoc"/>
    <property type="match status" value="1"/>
</dbReference>
<dbReference type="SMART" id="SM00116">
    <property type="entry name" value="CBS"/>
    <property type="match status" value="2"/>
</dbReference>
<dbReference type="Gene3D" id="3.30.465.10">
    <property type="match status" value="1"/>
</dbReference>
<evidence type="ECO:0000256" key="1">
    <source>
        <dbReference type="ARBA" id="ARBA00006446"/>
    </source>
</evidence>
<feature type="domain" description="CBS" evidence="6">
    <location>
        <begin position="84"/>
        <end position="142"/>
    </location>
</feature>
<sequence>MTSTDDSRSGEHPATAEQHQPAWSRLVRRLLRMKPATSLRDEIEDALSSTNDDDLPIDFSPVERAMLKNILGLREQRVDDVKVPRPDIVAVPVELSLAELLMRFEDAEHSRLPAYGDSMDDLKGMVHIKDLLRYITTRARSEEGVDFGKADLSIPLAEANLLREVLYVPPSMAATALLARMQATRTHMALIIDEYGGTDGLVTIEDLIEIVVGEIEDEHDEIEGPMIQKARDGSLIANARTPIEDLIERMGPDLDLGDLAEEVDTIGGLIVTVAGRVPTRGETIPGPAGLEFQVLEADPRRVKRVRIRIAPAQSMIEDFRPVILLGPPDEKAQG</sequence>
<feature type="region of interest" description="Disordered" evidence="5">
    <location>
        <begin position="1"/>
        <end position="21"/>
    </location>
</feature>
<protein>
    <submittedName>
        <fullName evidence="7">Hemolysin family protein</fullName>
    </submittedName>
</protein>
<reference evidence="7 8" key="1">
    <citation type="submission" date="2023-11" db="EMBL/GenBank/DDBJ databases">
        <authorList>
            <person name="Bao R."/>
        </authorList>
    </citation>
    <scope>NUCLEOTIDE SEQUENCE [LARGE SCALE GENOMIC DNA]</scope>
    <source>
        <strain evidence="7 8">PJ23</strain>
    </source>
</reference>
<dbReference type="RefSeq" id="WP_319845647.1">
    <property type="nucleotide sequence ID" value="NZ_JAXAFJ010000013.1"/>
</dbReference>
<dbReference type="PANTHER" id="PTHR22777:SF27">
    <property type="entry name" value="MAGNESIUM AND COBALT EFFLUX PROTEIN CORC"/>
    <property type="match status" value="1"/>
</dbReference>
<evidence type="ECO:0000256" key="3">
    <source>
        <dbReference type="ARBA" id="ARBA00023122"/>
    </source>
</evidence>
<evidence type="ECO:0000313" key="7">
    <source>
        <dbReference type="EMBL" id="MDX6807502.1"/>
    </source>
</evidence>
<dbReference type="InterPro" id="IPR044751">
    <property type="entry name" value="Ion_transp-like_CBS"/>
</dbReference>
<name>A0ABU4RRL8_9HYPH</name>
<evidence type="ECO:0000313" key="8">
    <source>
        <dbReference type="Proteomes" id="UP001274321"/>
    </source>
</evidence>
<dbReference type="InterPro" id="IPR016169">
    <property type="entry name" value="FAD-bd_PCMH_sub2"/>
</dbReference>
<evidence type="ECO:0000259" key="6">
    <source>
        <dbReference type="PROSITE" id="PS51371"/>
    </source>
</evidence>
<dbReference type="Pfam" id="PF03471">
    <property type="entry name" value="CorC_HlyC"/>
    <property type="match status" value="1"/>
</dbReference>
<keyword evidence="2" id="KW-0677">Repeat</keyword>
<keyword evidence="3 4" id="KW-0129">CBS domain</keyword>
<comment type="caution">
    <text evidence="7">The sequence shown here is derived from an EMBL/GenBank/DDBJ whole genome shotgun (WGS) entry which is preliminary data.</text>
</comment>
<dbReference type="PANTHER" id="PTHR22777">
    <property type="entry name" value="HEMOLYSIN-RELATED"/>
    <property type="match status" value="1"/>
</dbReference>
<dbReference type="SMART" id="SM01091">
    <property type="entry name" value="CorC_HlyC"/>
    <property type="match status" value="1"/>
</dbReference>
<dbReference type="Pfam" id="PF00571">
    <property type="entry name" value="CBS"/>
    <property type="match status" value="2"/>
</dbReference>
<evidence type="ECO:0000256" key="4">
    <source>
        <dbReference type="PROSITE-ProRule" id="PRU00703"/>
    </source>
</evidence>
<organism evidence="7 8">
    <name type="scientific">Terrihabitans rhizophilus</name>
    <dbReference type="NCBI Taxonomy" id="3092662"/>
    <lineage>
        <taxon>Bacteria</taxon>
        <taxon>Pseudomonadati</taxon>
        <taxon>Pseudomonadota</taxon>
        <taxon>Alphaproteobacteria</taxon>
        <taxon>Hyphomicrobiales</taxon>
        <taxon>Terrihabitans</taxon>
    </lineage>
</organism>
<dbReference type="Gene3D" id="3.10.580.10">
    <property type="entry name" value="CBS-domain"/>
    <property type="match status" value="1"/>
</dbReference>
<feature type="domain" description="CBS" evidence="6">
    <location>
        <begin position="161"/>
        <end position="221"/>
    </location>
</feature>
<evidence type="ECO:0000256" key="5">
    <source>
        <dbReference type="SAM" id="MobiDB-lite"/>
    </source>
</evidence>
<dbReference type="PROSITE" id="PS51371">
    <property type="entry name" value="CBS"/>
    <property type="match status" value="2"/>
</dbReference>
<dbReference type="EMBL" id="JAXAFJ010000013">
    <property type="protein sequence ID" value="MDX6807502.1"/>
    <property type="molecule type" value="Genomic_DNA"/>
</dbReference>
<dbReference type="InterPro" id="IPR046342">
    <property type="entry name" value="CBS_dom_sf"/>
</dbReference>
<dbReference type="Proteomes" id="UP001274321">
    <property type="component" value="Unassembled WGS sequence"/>
</dbReference>
<keyword evidence="8" id="KW-1185">Reference proteome</keyword>
<dbReference type="InterPro" id="IPR036318">
    <property type="entry name" value="FAD-bd_PCMH-like_sf"/>
</dbReference>
<gene>
    <name evidence="7" type="ORF">SCD90_15655</name>
</gene>
<proteinExistence type="inferred from homology"/>
<dbReference type="InterPro" id="IPR005170">
    <property type="entry name" value="Transptr-assoc_dom"/>
</dbReference>
<accession>A0ABU4RRL8</accession>
<evidence type="ECO:0000256" key="2">
    <source>
        <dbReference type="ARBA" id="ARBA00022737"/>
    </source>
</evidence>
<comment type="similarity">
    <text evidence="1">Belongs to the UPF0053 family. Hemolysin C subfamily.</text>
</comment>
<feature type="compositionally biased region" description="Basic and acidic residues" evidence="5">
    <location>
        <begin position="1"/>
        <end position="11"/>
    </location>
</feature>
<dbReference type="InterPro" id="IPR000644">
    <property type="entry name" value="CBS_dom"/>
</dbReference>
<dbReference type="SUPFAM" id="SSF54631">
    <property type="entry name" value="CBS-domain pair"/>
    <property type="match status" value="1"/>
</dbReference>